<dbReference type="Pfam" id="PF20669">
    <property type="entry name" value="Exo70_N"/>
    <property type="match status" value="1"/>
</dbReference>
<evidence type="ECO:0000256" key="1">
    <source>
        <dbReference type="ARBA" id="ARBA00006756"/>
    </source>
</evidence>
<accession>A0AAW1WPW1</accession>
<dbReference type="EMBL" id="JBEDUW010000005">
    <property type="protein sequence ID" value="KAK9926125.1"/>
    <property type="molecule type" value="Genomic_DNA"/>
</dbReference>
<comment type="caution">
    <text evidence="5">The sequence shown here is derived from an EMBL/GenBank/DDBJ whole genome shotgun (WGS) entry which is preliminary data.</text>
</comment>
<proteinExistence type="inferred from homology"/>
<dbReference type="InterPro" id="IPR004140">
    <property type="entry name" value="Exo70"/>
</dbReference>
<reference evidence="5 6" key="1">
    <citation type="journal article" date="2023" name="G3 (Bethesda)">
        <title>A chromosome-length genome assembly and annotation of blackberry (Rubus argutus, cv. 'Hillquist').</title>
        <authorList>
            <person name="Bruna T."/>
            <person name="Aryal R."/>
            <person name="Dudchenko O."/>
            <person name="Sargent D.J."/>
            <person name="Mead D."/>
            <person name="Buti M."/>
            <person name="Cavallini A."/>
            <person name="Hytonen T."/>
            <person name="Andres J."/>
            <person name="Pham M."/>
            <person name="Weisz D."/>
            <person name="Mascagni F."/>
            <person name="Usai G."/>
            <person name="Natali L."/>
            <person name="Bassil N."/>
            <person name="Fernandez G.E."/>
            <person name="Lomsadze A."/>
            <person name="Armour M."/>
            <person name="Olukolu B."/>
            <person name="Poorten T."/>
            <person name="Britton C."/>
            <person name="Davik J."/>
            <person name="Ashrafi H."/>
            <person name="Aiden E.L."/>
            <person name="Borodovsky M."/>
            <person name="Worthington M."/>
        </authorList>
    </citation>
    <scope>NUCLEOTIDE SEQUENCE [LARGE SCALE GENOMIC DNA]</scope>
    <source>
        <strain evidence="5">PI 553951</strain>
    </source>
</reference>
<dbReference type="Proteomes" id="UP001457282">
    <property type="component" value="Unassembled WGS sequence"/>
</dbReference>
<dbReference type="Pfam" id="PF03081">
    <property type="entry name" value="Exo70_C"/>
    <property type="match status" value="1"/>
</dbReference>
<sequence length="658" mass="75346">MGDHNSLTPIIEEEDRHVLALAAPRQIMKAVEERNCLTDALKKTLMDLESQLSAFVAIPHINSQELSEFEKRLKKAEEKFLHWESKELMIWDSGPVEASKYLKAIEEIHSLIENIQGLSADEYGKQKKELLFRANSVLQLAMSRLEEELIQILLRYKQCVDPGSMSFRLFGADQVVYDEYSFASIEEESSEVSSERNSNSNSNSNESEDYYVVDLVHPLAMPHLKSIANVMFASNYGDEFCQAFTNTRKEAFDDYLVVLGLQKFSIEDVHRMEWTSLNSEIKKWNWIMKIVVRLYLASEKCLCDKILGEFGSSGSFCFLETTMATMACLLNFGVAIAIGPRSPEKLFSFLDMYDVLANLRNNIDALFIEDAGCVIRNQFHEILKSLGNLAKTTFLDFGNVIASNTSAYPFSGGGIHPLTRYVMNYIKTVTDYGDTLNLLLKDQHMECSNPEIEFEDKKSISSSTLSPTSLHLLSITGILKSNLENRSKLYNDEALQHVFMMNNLHYMVQKIKNSKLELLFGDEWIRTQKSKVQQHVKDYVRATWGSAVSLLRDDIRVSHSLSKRSSKNRCKAFTTAFEEVYKTQTGWYVPDLELREDLQISTSQNVIPAYRNFVERVSVKFKISDNYMKYTVDDLEKHLLDLFEGSPKLLHNAFTCRK</sequence>
<evidence type="ECO:0000256" key="3">
    <source>
        <dbReference type="RuleBase" id="RU365026"/>
    </source>
</evidence>
<evidence type="ECO:0000256" key="2">
    <source>
        <dbReference type="ARBA" id="ARBA00022448"/>
    </source>
</evidence>
<dbReference type="SUPFAM" id="SSF74788">
    <property type="entry name" value="Cullin repeat-like"/>
    <property type="match status" value="1"/>
</dbReference>
<dbReference type="InterPro" id="IPR016159">
    <property type="entry name" value="Cullin_repeat-like_dom_sf"/>
</dbReference>
<dbReference type="AlphaFoldDB" id="A0AAW1WPW1"/>
<organism evidence="5 6">
    <name type="scientific">Rubus argutus</name>
    <name type="common">Southern blackberry</name>
    <dbReference type="NCBI Taxonomy" id="59490"/>
    <lineage>
        <taxon>Eukaryota</taxon>
        <taxon>Viridiplantae</taxon>
        <taxon>Streptophyta</taxon>
        <taxon>Embryophyta</taxon>
        <taxon>Tracheophyta</taxon>
        <taxon>Spermatophyta</taxon>
        <taxon>Magnoliopsida</taxon>
        <taxon>eudicotyledons</taxon>
        <taxon>Gunneridae</taxon>
        <taxon>Pentapetalae</taxon>
        <taxon>rosids</taxon>
        <taxon>fabids</taxon>
        <taxon>Rosales</taxon>
        <taxon>Rosaceae</taxon>
        <taxon>Rosoideae</taxon>
        <taxon>Rosoideae incertae sedis</taxon>
        <taxon>Rubus</taxon>
    </lineage>
</organism>
<keyword evidence="6" id="KW-1185">Reference proteome</keyword>
<evidence type="ECO:0000313" key="6">
    <source>
        <dbReference type="Proteomes" id="UP001457282"/>
    </source>
</evidence>
<dbReference type="PANTHER" id="PTHR12542:SF92">
    <property type="entry name" value="EXOCYST COMPLEX COMPONENT EXO70E2"/>
    <property type="match status" value="1"/>
</dbReference>
<name>A0AAW1WPW1_RUBAR</name>
<gene>
    <name evidence="5" type="ORF">M0R45_023371</name>
</gene>
<comment type="similarity">
    <text evidence="1 3">Belongs to the EXO70 family.</text>
</comment>
<dbReference type="GO" id="GO:0000145">
    <property type="term" value="C:exocyst"/>
    <property type="evidence" value="ECO:0007669"/>
    <property type="project" value="InterPro"/>
</dbReference>
<keyword evidence="3" id="KW-0268">Exocytosis</keyword>
<keyword evidence="2 3" id="KW-0813">Transport</keyword>
<evidence type="ECO:0000313" key="5">
    <source>
        <dbReference type="EMBL" id="KAK9926125.1"/>
    </source>
</evidence>
<dbReference type="GO" id="GO:0005546">
    <property type="term" value="F:phosphatidylinositol-4,5-bisphosphate binding"/>
    <property type="evidence" value="ECO:0007669"/>
    <property type="project" value="InterPro"/>
</dbReference>
<dbReference type="InterPro" id="IPR046364">
    <property type="entry name" value="Exo70_C"/>
</dbReference>
<keyword evidence="3" id="KW-0653">Protein transport</keyword>
<feature type="domain" description="Exocyst complex subunit Exo70 C-terminal" evidence="4">
    <location>
        <begin position="282"/>
        <end position="641"/>
    </location>
</feature>
<evidence type="ECO:0000259" key="4">
    <source>
        <dbReference type="Pfam" id="PF03081"/>
    </source>
</evidence>
<dbReference type="PANTHER" id="PTHR12542">
    <property type="entry name" value="EXOCYST COMPLEX PROTEIN EXO70"/>
    <property type="match status" value="1"/>
</dbReference>
<dbReference type="Gene3D" id="1.20.1280.170">
    <property type="entry name" value="Exocyst complex component Exo70"/>
    <property type="match status" value="1"/>
</dbReference>
<dbReference type="GO" id="GO:0006887">
    <property type="term" value="P:exocytosis"/>
    <property type="evidence" value="ECO:0007669"/>
    <property type="project" value="UniProtKB-KW"/>
</dbReference>
<comment type="function">
    <text evidence="3">Component of the exocyst complex.</text>
</comment>
<dbReference type="GO" id="GO:0015031">
    <property type="term" value="P:protein transport"/>
    <property type="evidence" value="ECO:0007669"/>
    <property type="project" value="UniProtKB-KW"/>
</dbReference>
<protein>
    <recommendedName>
        <fullName evidence="3">Exocyst subunit Exo70 family protein</fullName>
    </recommendedName>
</protein>